<dbReference type="SUPFAM" id="SSF56112">
    <property type="entry name" value="Protein kinase-like (PK-like)"/>
    <property type="match status" value="1"/>
</dbReference>
<dbReference type="Gene3D" id="1.10.510.10">
    <property type="entry name" value="Transferase(Phosphotransferase) domain 1"/>
    <property type="match status" value="1"/>
</dbReference>
<sequence length="234" mass="27267">MTLFSSFIPTNPFEIMIKKYLEVEECSHSDSIIDNLYYSVYSHDDTPFVKSIKFNQINIILNIITSIYNENPSSITQFKNDVDLIMVFEKITVKVFNLQKIRLKHHDELYSLLSLNECPYLEHIYTILSIDSSNLFFVISKTIDTKSFKKIIPIVAPIIHSQIDIALRYLLSYGWNHNDVSIDNLGLDQISNNFVLFDFGLAKNNISDKERLLKRFDDDFAYLNKSILYHSSLD</sequence>
<proteinExistence type="predicted"/>
<dbReference type="InterPro" id="IPR011009">
    <property type="entry name" value="Kinase-like_dom_sf"/>
</dbReference>
<reference evidence="2" key="1">
    <citation type="journal article" date="2020" name="Nature">
        <title>Giant virus diversity and host interactions through global metagenomics.</title>
        <authorList>
            <person name="Schulz F."/>
            <person name="Roux S."/>
            <person name="Paez-Espino D."/>
            <person name="Jungbluth S."/>
            <person name="Walsh D.A."/>
            <person name="Denef V.J."/>
            <person name="McMahon K.D."/>
            <person name="Konstantinidis K.T."/>
            <person name="Eloe-Fadrosh E.A."/>
            <person name="Kyrpides N.C."/>
            <person name="Woyke T."/>
        </authorList>
    </citation>
    <scope>NUCLEOTIDE SEQUENCE</scope>
    <source>
        <strain evidence="2">GVMAG-M-3300023179-4</strain>
    </source>
</reference>
<dbReference type="PROSITE" id="PS50011">
    <property type="entry name" value="PROTEIN_KINASE_DOM"/>
    <property type="match status" value="1"/>
</dbReference>
<feature type="domain" description="Protein kinase" evidence="1">
    <location>
        <begin position="1"/>
        <end position="234"/>
    </location>
</feature>
<dbReference type="EMBL" id="MN739833">
    <property type="protein sequence ID" value="QHT73857.1"/>
    <property type="molecule type" value="Genomic_DNA"/>
</dbReference>
<dbReference type="GO" id="GO:0005524">
    <property type="term" value="F:ATP binding"/>
    <property type="evidence" value="ECO:0007669"/>
    <property type="project" value="InterPro"/>
</dbReference>
<protein>
    <recommendedName>
        <fullName evidence="1">Protein kinase domain-containing protein</fullName>
    </recommendedName>
</protein>
<organism evidence="2">
    <name type="scientific">viral metagenome</name>
    <dbReference type="NCBI Taxonomy" id="1070528"/>
    <lineage>
        <taxon>unclassified sequences</taxon>
        <taxon>metagenomes</taxon>
        <taxon>organismal metagenomes</taxon>
    </lineage>
</organism>
<evidence type="ECO:0000259" key="1">
    <source>
        <dbReference type="PROSITE" id="PS50011"/>
    </source>
</evidence>
<dbReference type="GO" id="GO:0004672">
    <property type="term" value="F:protein kinase activity"/>
    <property type="evidence" value="ECO:0007669"/>
    <property type="project" value="InterPro"/>
</dbReference>
<dbReference type="InterPro" id="IPR000719">
    <property type="entry name" value="Prot_kinase_dom"/>
</dbReference>
<name>A0A6C0H0C4_9ZZZZ</name>
<dbReference type="AlphaFoldDB" id="A0A6C0H0C4"/>
<evidence type="ECO:0000313" key="2">
    <source>
        <dbReference type="EMBL" id="QHT73857.1"/>
    </source>
</evidence>
<accession>A0A6C0H0C4</accession>